<comment type="caution">
    <text evidence="1">The sequence shown here is derived from an EMBL/GenBank/DDBJ whole genome shotgun (WGS) entry which is preliminary data.</text>
</comment>
<proteinExistence type="predicted"/>
<evidence type="ECO:0000313" key="2">
    <source>
        <dbReference type="Proteomes" id="UP000886998"/>
    </source>
</evidence>
<reference evidence="1" key="1">
    <citation type="submission" date="2020-08" db="EMBL/GenBank/DDBJ databases">
        <title>Multicomponent nature underlies the extraordinary mechanical properties of spider dragline silk.</title>
        <authorList>
            <person name="Kono N."/>
            <person name="Nakamura H."/>
            <person name="Mori M."/>
            <person name="Yoshida Y."/>
            <person name="Ohtoshi R."/>
            <person name="Malay A.D."/>
            <person name="Moran D.A.P."/>
            <person name="Tomita M."/>
            <person name="Numata K."/>
            <person name="Arakawa K."/>
        </authorList>
    </citation>
    <scope>NUCLEOTIDE SEQUENCE</scope>
</reference>
<gene>
    <name evidence="1" type="ORF">TNIN_116511</name>
</gene>
<evidence type="ECO:0000313" key="1">
    <source>
        <dbReference type="EMBL" id="GFS62877.1"/>
    </source>
</evidence>
<sequence length="178" mass="20199">MATVESCSHVNAIAKKCRLFVLNKLTIQRYLVDSGASISIISKSQKSRKPNKYQFFAADDSKIKTYDPLTKLSSKGEHFTCSEPYIKILASSLDSEYAAVLRDFPDLASPPPLMKTFGPPVHVRARKLNPQQSEAERQEFKYMLSIRALLSFLKQTGLLHCTWFPKSRGRYEHVASLR</sequence>
<dbReference type="AlphaFoldDB" id="A0A8X6MLI2"/>
<name>A0A8X6MLI2_9ARAC</name>
<accession>A0A8X6MLI2</accession>
<dbReference type="Proteomes" id="UP000886998">
    <property type="component" value="Unassembled WGS sequence"/>
</dbReference>
<dbReference type="EMBL" id="BMAV01027863">
    <property type="protein sequence ID" value="GFS62877.1"/>
    <property type="molecule type" value="Genomic_DNA"/>
</dbReference>
<protein>
    <recommendedName>
        <fullName evidence="3">Peptidase A2 domain-containing protein</fullName>
    </recommendedName>
</protein>
<evidence type="ECO:0008006" key="3">
    <source>
        <dbReference type="Google" id="ProtNLM"/>
    </source>
</evidence>
<keyword evidence="2" id="KW-1185">Reference proteome</keyword>
<organism evidence="1 2">
    <name type="scientific">Trichonephila inaurata madagascariensis</name>
    <dbReference type="NCBI Taxonomy" id="2747483"/>
    <lineage>
        <taxon>Eukaryota</taxon>
        <taxon>Metazoa</taxon>
        <taxon>Ecdysozoa</taxon>
        <taxon>Arthropoda</taxon>
        <taxon>Chelicerata</taxon>
        <taxon>Arachnida</taxon>
        <taxon>Araneae</taxon>
        <taxon>Araneomorphae</taxon>
        <taxon>Entelegynae</taxon>
        <taxon>Araneoidea</taxon>
        <taxon>Nephilidae</taxon>
        <taxon>Trichonephila</taxon>
        <taxon>Trichonephila inaurata</taxon>
    </lineage>
</organism>